<sequence>MHNSPDLDARAAVPAPGPDGDGSAPFPAELRTLVRDCLDDLDELVGRYVPEVAALGDYEDTVSSEDLRDTARACFELLLRLIGDLPVPEDLRAVPERLGRRRAHQGVPLERLLQAVRMDFRVLWTAFLERTRPEDLPQLTRGAVRVWEAVEFHTVHVHAAYLDEVAVLARERERERTAIMGRLLSSDGRDQQLLAQAATLLQVNVQSDFVVAVAPPESQQELRRAVAARLTGQSWHLQQHNGMLVLVARLPQGADAPPPGWLDGVACALGPVAHGLARVPDTARVTEAIAVTMDGATAPGPVTLVEAWMPVAAARLGPIAGMLADAVLTGLDRLPPHERQRLVDTVVAYCASGSVAAVTRELYCHRNTVLNRLSRFTELTGLHPTRPTEAAAVLFALQCDRSRSS</sequence>
<dbReference type="Pfam" id="PF14361">
    <property type="entry name" value="RsbRD_N"/>
    <property type="match status" value="1"/>
</dbReference>
<keyword evidence="5" id="KW-1185">Reference proteome</keyword>
<evidence type="ECO:0000313" key="5">
    <source>
        <dbReference type="Proteomes" id="UP000316215"/>
    </source>
</evidence>
<feature type="domain" description="PucR C-terminal helix-turn-helix" evidence="2">
    <location>
        <begin position="342"/>
        <end position="398"/>
    </location>
</feature>
<dbReference type="InterPro" id="IPR042070">
    <property type="entry name" value="PucR_C-HTH_sf"/>
</dbReference>
<dbReference type="InterPro" id="IPR025751">
    <property type="entry name" value="RsbRD_N_dom"/>
</dbReference>
<dbReference type="Gene3D" id="1.10.10.2840">
    <property type="entry name" value="PucR C-terminal helix-turn-helix domain"/>
    <property type="match status" value="1"/>
</dbReference>
<dbReference type="InterPro" id="IPR051448">
    <property type="entry name" value="CdaR-like_regulators"/>
</dbReference>
<dbReference type="KEGG" id="sast:CD934_00145"/>
<feature type="domain" description="RsbT co-antagonist protein RsbRD N-terminal" evidence="3">
    <location>
        <begin position="42"/>
        <end position="176"/>
    </location>
</feature>
<dbReference type="Pfam" id="PF13556">
    <property type="entry name" value="HTH_30"/>
    <property type="match status" value="1"/>
</dbReference>
<name>A0A514K059_9ACTN</name>
<evidence type="ECO:0000259" key="2">
    <source>
        <dbReference type="Pfam" id="PF13556"/>
    </source>
</evidence>
<gene>
    <name evidence="4" type="ORF">CD934_00145</name>
</gene>
<dbReference type="AlphaFoldDB" id="A0A514K059"/>
<organism evidence="4 5">
    <name type="scientific">Streptomyces calvus</name>
    <dbReference type="NCBI Taxonomy" id="67282"/>
    <lineage>
        <taxon>Bacteria</taxon>
        <taxon>Bacillati</taxon>
        <taxon>Actinomycetota</taxon>
        <taxon>Actinomycetes</taxon>
        <taxon>Kitasatosporales</taxon>
        <taxon>Streptomycetaceae</taxon>
        <taxon>Streptomyces</taxon>
    </lineage>
</organism>
<evidence type="ECO:0000256" key="1">
    <source>
        <dbReference type="SAM" id="MobiDB-lite"/>
    </source>
</evidence>
<protein>
    <submittedName>
        <fullName evidence="4">Uncharacterized protein</fullName>
    </submittedName>
</protein>
<dbReference type="EMBL" id="CP022310">
    <property type="protein sequence ID" value="QDI73021.1"/>
    <property type="molecule type" value="Genomic_DNA"/>
</dbReference>
<dbReference type="Proteomes" id="UP000316215">
    <property type="component" value="Chromosome"/>
</dbReference>
<reference evidence="4 5" key="1">
    <citation type="submission" date="2017-07" db="EMBL/GenBank/DDBJ databases">
        <title>The Complete Genome of Streptomyces asterosporus-ZSY.</title>
        <authorList>
            <person name="Zhang S."/>
        </authorList>
    </citation>
    <scope>NUCLEOTIDE SEQUENCE [LARGE SCALE GENOMIC DNA]</scope>
    <source>
        <strain evidence="4 5">DSM 41452</strain>
    </source>
</reference>
<dbReference type="PANTHER" id="PTHR33744:SF7">
    <property type="entry name" value="PUCR FAMILY TRANSCRIPTIONAL REGULATOR"/>
    <property type="match status" value="1"/>
</dbReference>
<dbReference type="InterPro" id="IPR025736">
    <property type="entry name" value="PucR_C-HTH_dom"/>
</dbReference>
<dbReference type="RefSeq" id="WP_142230833.1">
    <property type="nucleotide sequence ID" value="NZ_CP022310.1"/>
</dbReference>
<accession>A0A514K059</accession>
<evidence type="ECO:0000259" key="3">
    <source>
        <dbReference type="Pfam" id="PF14361"/>
    </source>
</evidence>
<evidence type="ECO:0000313" key="4">
    <source>
        <dbReference type="EMBL" id="QDI73021.1"/>
    </source>
</evidence>
<dbReference type="PANTHER" id="PTHR33744">
    <property type="entry name" value="CARBOHYDRATE DIACID REGULATOR"/>
    <property type="match status" value="1"/>
</dbReference>
<feature type="region of interest" description="Disordered" evidence="1">
    <location>
        <begin position="1"/>
        <end position="26"/>
    </location>
</feature>
<proteinExistence type="predicted"/>